<dbReference type="EMBL" id="BAAANY010000040">
    <property type="protein sequence ID" value="GAA1716415.1"/>
    <property type="molecule type" value="Genomic_DNA"/>
</dbReference>
<organism evidence="2 3">
    <name type="scientific">Fodinicola feengrottensis</name>
    <dbReference type="NCBI Taxonomy" id="435914"/>
    <lineage>
        <taxon>Bacteria</taxon>
        <taxon>Bacillati</taxon>
        <taxon>Actinomycetota</taxon>
        <taxon>Actinomycetes</taxon>
        <taxon>Mycobacteriales</taxon>
        <taxon>Fodinicola</taxon>
    </lineage>
</organism>
<evidence type="ECO:0000313" key="2">
    <source>
        <dbReference type="EMBL" id="GAA1716415.1"/>
    </source>
</evidence>
<dbReference type="RefSeq" id="WP_163568404.1">
    <property type="nucleotide sequence ID" value="NZ_WOTO01000013.1"/>
</dbReference>
<keyword evidence="1" id="KW-1133">Transmembrane helix</keyword>
<keyword evidence="1" id="KW-0812">Transmembrane</keyword>
<keyword evidence="1" id="KW-0472">Membrane</keyword>
<gene>
    <name evidence="2" type="ORF">GCM10009765_76410</name>
</gene>
<sequence>MGRAFREIYHVIRGTSPTHLHLRERLGFLLILSVVVDLVASVPIMFVEMGAQGSQIHSYGDALFWTTGQLLTVSSNLANPISPAARVIDLILEFYAITVVATVAGSMGAFFHRRGMERQPLPPESVDRS</sequence>
<evidence type="ECO:0008006" key="4">
    <source>
        <dbReference type="Google" id="ProtNLM"/>
    </source>
</evidence>
<dbReference type="Proteomes" id="UP001500618">
    <property type="component" value="Unassembled WGS sequence"/>
</dbReference>
<evidence type="ECO:0000313" key="3">
    <source>
        <dbReference type="Proteomes" id="UP001500618"/>
    </source>
</evidence>
<evidence type="ECO:0000256" key="1">
    <source>
        <dbReference type="SAM" id="Phobius"/>
    </source>
</evidence>
<reference evidence="3" key="1">
    <citation type="journal article" date="2019" name="Int. J. Syst. Evol. Microbiol.">
        <title>The Global Catalogue of Microorganisms (GCM) 10K type strain sequencing project: providing services to taxonomists for standard genome sequencing and annotation.</title>
        <authorList>
            <consortium name="The Broad Institute Genomics Platform"/>
            <consortium name="The Broad Institute Genome Sequencing Center for Infectious Disease"/>
            <person name="Wu L."/>
            <person name="Ma J."/>
        </authorList>
    </citation>
    <scope>NUCLEOTIDE SEQUENCE [LARGE SCALE GENOMIC DNA]</scope>
    <source>
        <strain evidence="3">JCM 14718</strain>
    </source>
</reference>
<feature type="transmembrane region" description="Helical" evidence="1">
    <location>
        <begin position="90"/>
        <end position="111"/>
    </location>
</feature>
<accession>A0ABP4V2W8</accession>
<name>A0ABP4V2W8_9ACTN</name>
<keyword evidence="3" id="KW-1185">Reference proteome</keyword>
<dbReference type="Gene3D" id="1.10.287.70">
    <property type="match status" value="1"/>
</dbReference>
<dbReference type="SUPFAM" id="SSF81324">
    <property type="entry name" value="Voltage-gated potassium channels"/>
    <property type="match status" value="1"/>
</dbReference>
<feature type="transmembrane region" description="Helical" evidence="1">
    <location>
        <begin position="26"/>
        <end position="47"/>
    </location>
</feature>
<protein>
    <recommendedName>
        <fullName evidence="4">Two pore domain potassium channel family protein</fullName>
    </recommendedName>
</protein>
<comment type="caution">
    <text evidence="2">The sequence shown here is derived from an EMBL/GenBank/DDBJ whole genome shotgun (WGS) entry which is preliminary data.</text>
</comment>
<proteinExistence type="predicted"/>